<proteinExistence type="predicted"/>
<dbReference type="PANTHER" id="PTHR21398">
    <property type="entry name" value="AGAP007094-PA"/>
    <property type="match status" value="1"/>
</dbReference>
<reference evidence="1 2" key="1">
    <citation type="submission" date="2018-04" db="EMBL/GenBank/DDBJ databases">
        <authorList>
            <person name="Zhang X."/>
            <person name="Yuan J."/>
            <person name="Li F."/>
            <person name="Xiang J."/>
        </authorList>
    </citation>
    <scope>NUCLEOTIDE SEQUENCE [LARGE SCALE GENOMIC DNA]</scope>
    <source>
        <tissue evidence="1">Muscle</tissue>
    </source>
</reference>
<dbReference type="AlphaFoldDB" id="A0A3R7P3Z5"/>
<sequence length="282" mass="30398">MDQGCARAIFNLLASAVHKRKCQSERERQVLAAAEAGRRVYKAGSRRAPGTVLRQREESKMAAVQRSAGITAVLVILAMASGAEALAVNETDPSRQSGFLYLTPERRLALPPQSILVLTPTLSLPMGRNLPFGYGASMTISIPFKIGFDDLGLTSEENTWGIIEGLDDPSPGDLAGGHREVMYKVVEESLQSVGLDGKACLLRAICEMFEIPLPNHGFIGELLDLFFSASRSAKGKNRLGDYTKAELRSKGGQDCTPYHEACPYSFFEAPARSNSTGVGGSE</sequence>
<evidence type="ECO:0000313" key="2">
    <source>
        <dbReference type="Proteomes" id="UP000283509"/>
    </source>
</evidence>
<organism evidence="1 2">
    <name type="scientific">Penaeus vannamei</name>
    <name type="common">Whiteleg shrimp</name>
    <name type="synonym">Litopenaeus vannamei</name>
    <dbReference type="NCBI Taxonomy" id="6689"/>
    <lineage>
        <taxon>Eukaryota</taxon>
        <taxon>Metazoa</taxon>
        <taxon>Ecdysozoa</taxon>
        <taxon>Arthropoda</taxon>
        <taxon>Crustacea</taxon>
        <taxon>Multicrustacea</taxon>
        <taxon>Malacostraca</taxon>
        <taxon>Eumalacostraca</taxon>
        <taxon>Eucarida</taxon>
        <taxon>Decapoda</taxon>
        <taxon>Dendrobranchiata</taxon>
        <taxon>Penaeoidea</taxon>
        <taxon>Penaeidae</taxon>
        <taxon>Penaeus</taxon>
    </lineage>
</organism>
<gene>
    <name evidence="1" type="ORF">C7M84_006663</name>
</gene>
<dbReference type="EMBL" id="QCYY01001843">
    <property type="protein sequence ID" value="ROT74801.1"/>
    <property type="molecule type" value="Genomic_DNA"/>
</dbReference>
<dbReference type="InterPro" id="IPR006631">
    <property type="entry name" value="DM4_12"/>
</dbReference>
<comment type="caution">
    <text evidence="1">The sequence shown here is derived from an EMBL/GenBank/DDBJ whole genome shotgun (WGS) entry which is preliminary data.</text>
</comment>
<dbReference type="SMART" id="SM00718">
    <property type="entry name" value="DM4_12"/>
    <property type="match status" value="1"/>
</dbReference>
<reference evidence="1 2" key="2">
    <citation type="submission" date="2019-01" db="EMBL/GenBank/DDBJ databases">
        <title>The decoding of complex shrimp genome reveals the adaptation for benthos swimmer, frequently molting mechanism and breeding impact on genome.</title>
        <authorList>
            <person name="Sun Y."/>
            <person name="Gao Y."/>
            <person name="Yu Y."/>
        </authorList>
    </citation>
    <scope>NUCLEOTIDE SEQUENCE [LARGE SCALE GENOMIC DNA]</scope>
    <source>
        <tissue evidence="1">Muscle</tissue>
    </source>
</reference>
<dbReference type="Proteomes" id="UP000283509">
    <property type="component" value="Unassembled WGS sequence"/>
</dbReference>
<name>A0A3R7P3Z5_PENVA</name>
<accession>A0A3R7P3Z5</accession>
<protein>
    <submittedName>
        <fullName evidence="1">Uncharacterized protein</fullName>
    </submittedName>
</protein>
<dbReference type="OrthoDB" id="6339724at2759"/>
<keyword evidence="2" id="KW-1185">Reference proteome</keyword>
<dbReference type="PANTHER" id="PTHR21398:SF6">
    <property type="entry name" value="AGAP007094-PA"/>
    <property type="match status" value="1"/>
</dbReference>
<dbReference type="Pfam" id="PF07841">
    <property type="entry name" value="DM4_12"/>
    <property type="match status" value="1"/>
</dbReference>
<evidence type="ECO:0000313" key="1">
    <source>
        <dbReference type="EMBL" id="ROT74801.1"/>
    </source>
</evidence>